<evidence type="ECO:0000256" key="1">
    <source>
        <dbReference type="ARBA" id="ARBA00004173"/>
    </source>
</evidence>
<dbReference type="EMBL" id="KE683682">
    <property type="protein sequence ID" value="ERE65577.1"/>
    <property type="molecule type" value="Genomic_DNA"/>
</dbReference>
<evidence type="ECO:0000313" key="11">
    <source>
        <dbReference type="EMBL" id="ERE65577.1"/>
    </source>
</evidence>
<dbReference type="InterPro" id="IPR007648">
    <property type="entry name" value="ATPase_inhibitor_mt"/>
</dbReference>
<evidence type="ECO:0000256" key="2">
    <source>
        <dbReference type="ARBA" id="ARBA00010901"/>
    </source>
</evidence>
<comment type="domain">
    <text evidence="9">Forms an alpha-helical dimer with monomers associated via an antiparallel alpha-helical coiled coil, leaving each N-terminal inhibitory region accessible for interaction with an F1 catalytic domain. The inhibitory N-terminal region binds the alpha(ADP-bound)-beta(ADP-bound) (ATP5F1A-ATP5F1B) interface of F1-ATPase, and also contact the central gamma subunit (ATP5F1C). This dimeric state is favored by pH values below 7.0, and at higher values the dimers associate to form inactive homotetramer, where the inhibitory region is occluded, masking its inhibitory activity.</text>
</comment>
<dbReference type="FunFam" id="1.20.5.500:FF:000004">
    <property type="entry name" value="ATPase inhibitor A, mitochondrial"/>
    <property type="match status" value="1"/>
</dbReference>
<dbReference type="PANTHER" id="PTHR48417:SF1">
    <property type="entry name" value="ATP SYNTHASE F1 SUBUNIT EPSILON"/>
    <property type="match status" value="1"/>
</dbReference>
<reference evidence="12" key="1">
    <citation type="journal article" date="2013" name="Nat. Biotechnol.">
        <title>Chinese hamster genome sequenced from sorted chromosomes.</title>
        <authorList>
            <person name="Brinkrolf K."/>
            <person name="Rupp O."/>
            <person name="Laux H."/>
            <person name="Kollin F."/>
            <person name="Ernst W."/>
            <person name="Linke B."/>
            <person name="Kofler R."/>
            <person name="Romand S."/>
            <person name="Hesse F."/>
            <person name="Budach W.E."/>
            <person name="Galosy S."/>
            <person name="Muller D."/>
            <person name="Noll T."/>
            <person name="Wienberg J."/>
            <person name="Jostock T."/>
            <person name="Leonard M."/>
            <person name="Grillari J."/>
            <person name="Tauch A."/>
            <person name="Goesmann A."/>
            <person name="Helk B."/>
            <person name="Mott J.E."/>
            <person name="Puhler A."/>
            <person name="Borth N."/>
        </authorList>
    </citation>
    <scope>NUCLEOTIDE SEQUENCE [LARGE SCALE GENOMIC DNA]</scope>
    <source>
        <strain evidence="12">17A/GY</strain>
    </source>
</reference>
<sequence>MVVSHNEAMAGSALAIRDRLSVWGMRVLHTRDFGLDSSESMDTGAGSIGEAGGAFGKREKAEEDRCFRVKTKEQLAALKKHREDEIQPHEQEMERLAEAN</sequence>
<accession>A0A061HUX5</accession>
<keyword evidence="5" id="KW-0175">Coiled coil</keyword>
<keyword evidence="6 9" id="KW-0496">Mitochondrion</keyword>
<evidence type="ECO:0000256" key="6">
    <source>
        <dbReference type="ARBA" id="ARBA00023128"/>
    </source>
</evidence>
<dbReference type="GO" id="GO:0005739">
    <property type="term" value="C:mitochondrion"/>
    <property type="evidence" value="ECO:0007669"/>
    <property type="project" value="UniProtKB-SubCell"/>
</dbReference>
<evidence type="ECO:0000256" key="10">
    <source>
        <dbReference type="SAM" id="MobiDB-lite"/>
    </source>
</evidence>
<dbReference type="AlphaFoldDB" id="A0A061HUX5"/>
<feature type="compositionally biased region" description="Basic and acidic residues" evidence="10">
    <location>
        <begin position="81"/>
        <end position="100"/>
    </location>
</feature>
<comment type="function">
    <text evidence="9">Indirectly acts as a regulator of heme synthesis in erythroid tissues: regulates heme synthesis by modulating the mitochondrial pH and redox potential, allowing fech to efficiently catalyze the incorporation of iron into protoporphyrin IX to produce heme.</text>
</comment>
<evidence type="ECO:0000256" key="3">
    <source>
        <dbReference type="ARBA" id="ARBA00019626"/>
    </source>
</evidence>
<organism evidence="11 12">
    <name type="scientific">Cricetulus griseus</name>
    <name type="common">Chinese hamster</name>
    <name type="synonym">Cricetulus barabensis griseus</name>
    <dbReference type="NCBI Taxonomy" id="10029"/>
    <lineage>
        <taxon>Eukaryota</taxon>
        <taxon>Metazoa</taxon>
        <taxon>Chordata</taxon>
        <taxon>Craniata</taxon>
        <taxon>Vertebrata</taxon>
        <taxon>Euteleostomi</taxon>
        <taxon>Mammalia</taxon>
        <taxon>Eutheria</taxon>
        <taxon>Euarchontoglires</taxon>
        <taxon>Glires</taxon>
        <taxon>Rodentia</taxon>
        <taxon>Myomorpha</taxon>
        <taxon>Muroidea</taxon>
        <taxon>Cricetidae</taxon>
        <taxon>Cricetinae</taxon>
        <taxon>Cricetulus</taxon>
    </lineage>
</organism>
<evidence type="ECO:0000256" key="8">
    <source>
        <dbReference type="ARBA" id="ARBA00046200"/>
    </source>
</evidence>
<comment type="function">
    <text evidence="8">Endogenous F(1)F(o)-ATPase inhibitor limiting ATP depletion when the mitochondrial membrane potential falls below a threshold and the F(1)F(o)-ATP synthase starts hydrolyzing ATP to pump protons out of the mitochondrial matrix. Required to avoid the consumption of cellular ATP when the F(1)F(o)-ATP synthase enzyme acts as an ATP hydrolase. Indirectly acts as a regulator of heme synthesis in erythroid tissues: regulates heme synthesis by modulating the mitochondrial pH and redox potential, allowing FECH to efficiently catalyze the incorporation of iron into protoporphyrin IX to produce heme.</text>
</comment>
<comment type="subcellular location">
    <subcellularLocation>
        <location evidence="1 9">Mitochondrion</location>
    </subcellularLocation>
</comment>
<name>A0A061HUX5_CRIGR</name>
<dbReference type="Pfam" id="PF04568">
    <property type="entry name" value="IATP"/>
    <property type="match status" value="1"/>
</dbReference>
<feature type="region of interest" description="Disordered" evidence="10">
    <location>
        <begin position="79"/>
        <end position="100"/>
    </location>
</feature>
<evidence type="ECO:0000256" key="4">
    <source>
        <dbReference type="ARBA" id="ARBA00022946"/>
    </source>
</evidence>
<evidence type="ECO:0000313" key="12">
    <source>
        <dbReference type="Proteomes" id="UP000030759"/>
    </source>
</evidence>
<comment type="subunit">
    <text evidence="7 9">Homodimer; represents the active form and is present at a pH value below 6.5. Homotetramer; represents the inactive form and is present at a pH value above 7.0.</text>
</comment>
<dbReference type="Proteomes" id="UP000030759">
    <property type="component" value="Unassembled WGS sequence"/>
</dbReference>
<evidence type="ECO:0000256" key="9">
    <source>
        <dbReference type="RuleBase" id="RU368087"/>
    </source>
</evidence>
<gene>
    <name evidence="11" type="ORF">H671_xg20113</name>
</gene>
<feature type="compositionally biased region" description="Gly residues" evidence="10">
    <location>
        <begin position="46"/>
        <end position="55"/>
    </location>
</feature>
<comment type="similarity">
    <text evidence="2 9">Belongs to the ATPase inhibitor family.</text>
</comment>
<protein>
    <recommendedName>
        <fullName evidence="3 9">ATPase inhibitor, mitochondrial</fullName>
    </recommendedName>
    <alternativeName>
        <fullName evidence="9">ATP synthase F1 subunit epsilon</fullName>
    </alternativeName>
</protein>
<evidence type="ECO:0000256" key="5">
    <source>
        <dbReference type="ARBA" id="ARBA00023054"/>
    </source>
</evidence>
<proteinExistence type="inferred from homology"/>
<feature type="region of interest" description="Disordered" evidence="10">
    <location>
        <begin position="35"/>
        <end position="63"/>
    </location>
</feature>
<dbReference type="SUPFAM" id="SSF64602">
    <property type="entry name" value="F1 ATPase inhibitor, IF1, C-terminal domain"/>
    <property type="match status" value="1"/>
</dbReference>
<evidence type="ECO:0000256" key="7">
    <source>
        <dbReference type="ARBA" id="ARBA00026043"/>
    </source>
</evidence>
<keyword evidence="4" id="KW-0809">Transit peptide</keyword>
<dbReference type="Gene3D" id="1.20.5.500">
    <property type="entry name" value="Single helix bin"/>
    <property type="match status" value="2"/>
</dbReference>
<dbReference type="GO" id="GO:0042030">
    <property type="term" value="F:ATPase inhibitor activity"/>
    <property type="evidence" value="ECO:0007669"/>
    <property type="project" value="UniProtKB-UniRule"/>
</dbReference>
<dbReference type="PANTHER" id="PTHR48417">
    <property type="entry name" value="ATP SYNTHASE F1 SUBUNIT EPSILON"/>
    <property type="match status" value="1"/>
</dbReference>